<evidence type="ECO:0000313" key="1">
    <source>
        <dbReference type="EMBL" id="MDT0622347.1"/>
    </source>
</evidence>
<proteinExistence type="predicted"/>
<protein>
    <recommendedName>
        <fullName evidence="3">Lipoprotein</fullName>
    </recommendedName>
</protein>
<dbReference type="PROSITE" id="PS51257">
    <property type="entry name" value="PROKAR_LIPOPROTEIN"/>
    <property type="match status" value="1"/>
</dbReference>
<evidence type="ECO:0008006" key="3">
    <source>
        <dbReference type="Google" id="ProtNLM"/>
    </source>
</evidence>
<name>A0ABU3BJK4_9FLAO</name>
<dbReference type="Proteomes" id="UP001250662">
    <property type="component" value="Unassembled WGS sequence"/>
</dbReference>
<comment type="caution">
    <text evidence="1">The sequence shown here is derived from an EMBL/GenBank/DDBJ whole genome shotgun (WGS) entry which is preliminary data.</text>
</comment>
<keyword evidence="2" id="KW-1185">Reference proteome</keyword>
<dbReference type="RefSeq" id="WP_311385917.1">
    <property type="nucleotide sequence ID" value="NZ_JAVRHU010000003.1"/>
</dbReference>
<dbReference type="EMBL" id="JAVRHU010000003">
    <property type="protein sequence ID" value="MDT0622347.1"/>
    <property type="molecule type" value="Genomic_DNA"/>
</dbReference>
<reference evidence="1 2" key="1">
    <citation type="submission" date="2023-09" db="EMBL/GenBank/DDBJ databases">
        <authorList>
            <person name="Rey-Velasco X."/>
        </authorList>
    </citation>
    <scope>NUCLEOTIDE SEQUENCE [LARGE SCALE GENOMIC DNA]</scope>
    <source>
        <strain evidence="1 2">P007</strain>
    </source>
</reference>
<organism evidence="1 2">
    <name type="scientific">Croceitalea vernalis</name>
    <dbReference type="NCBI Taxonomy" id="3075599"/>
    <lineage>
        <taxon>Bacteria</taxon>
        <taxon>Pseudomonadati</taxon>
        <taxon>Bacteroidota</taxon>
        <taxon>Flavobacteriia</taxon>
        <taxon>Flavobacteriales</taxon>
        <taxon>Flavobacteriaceae</taxon>
        <taxon>Croceitalea</taxon>
    </lineage>
</organism>
<evidence type="ECO:0000313" key="2">
    <source>
        <dbReference type="Proteomes" id="UP001250662"/>
    </source>
</evidence>
<sequence>MKKVWSIILLITIISLQSCTNDEGDQDIDILTPDEKTQKED</sequence>
<accession>A0ABU3BJK4</accession>
<gene>
    <name evidence="1" type="ORF">RM520_11980</name>
</gene>